<organism evidence="6 7">
    <name type="scientific">Pseudochrobactrum asaccharolyticum</name>
    <dbReference type="NCBI Taxonomy" id="354351"/>
    <lineage>
        <taxon>Bacteria</taxon>
        <taxon>Pseudomonadati</taxon>
        <taxon>Pseudomonadota</taxon>
        <taxon>Alphaproteobacteria</taxon>
        <taxon>Hyphomicrobiales</taxon>
        <taxon>Brucellaceae</taxon>
        <taxon>Pseudochrobactrum</taxon>
    </lineage>
</organism>
<dbReference type="InterPro" id="IPR010982">
    <property type="entry name" value="Lambda_DNA-bd_dom_sf"/>
</dbReference>
<dbReference type="PIRSF" id="PIRSF019251">
    <property type="entry name" value="Rv0465c"/>
    <property type="match status" value="1"/>
</dbReference>
<feature type="domain" description="HTH cro/C1-type" evidence="5">
    <location>
        <begin position="12"/>
        <end position="66"/>
    </location>
</feature>
<dbReference type="InterPro" id="IPR010359">
    <property type="entry name" value="IrrE_HExxH"/>
</dbReference>
<dbReference type="CDD" id="cd00093">
    <property type="entry name" value="HTH_XRE"/>
    <property type="match status" value="1"/>
</dbReference>
<accession>A0A366E8U2</accession>
<comment type="caution">
    <text evidence="6">The sequence shown here is derived from an EMBL/GenBank/DDBJ whole genome shotgun (WGS) entry which is preliminary data.</text>
</comment>
<dbReference type="EMBL" id="QNRH01000001">
    <property type="protein sequence ID" value="RBO98505.1"/>
    <property type="molecule type" value="Genomic_DNA"/>
</dbReference>
<dbReference type="PANTHER" id="PTHR46797">
    <property type="entry name" value="HTH-TYPE TRANSCRIPTIONAL REGULATOR"/>
    <property type="match status" value="1"/>
</dbReference>
<evidence type="ECO:0000313" key="7">
    <source>
        <dbReference type="Proteomes" id="UP000252893"/>
    </source>
</evidence>
<evidence type="ECO:0000256" key="3">
    <source>
        <dbReference type="ARBA" id="ARBA00023125"/>
    </source>
</evidence>
<dbReference type="InterPro" id="IPR001387">
    <property type="entry name" value="Cro/C1-type_HTH"/>
</dbReference>
<evidence type="ECO:0000256" key="4">
    <source>
        <dbReference type="ARBA" id="ARBA00023163"/>
    </source>
</evidence>
<evidence type="ECO:0000313" key="6">
    <source>
        <dbReference type="EMBL" id="RBO98505.1"/>
    </source>
</evidence>
<dbReference type="Pfam" id="PF01381">
    <property type="entry name" value="HTH_3"/>
    <property type="match status" value="1"/>
</dbReference>
<dbReference type="PROSITE" id="PS50943">
    <property type="entry name" value="HTH_CROC1"/>
    <property type="match status" value="1"/>
</dbReference>
<dbReference type="GO" id="GO:0005829">
    <property type="term" value="C:cytosol"/>
    <property type="evidence" value="ECO:0007669"/>
    <property type="project" value="TreeGrafter"/>
</dbReference>
<dbReference type="SUPFAM" id="SSF47413">
    <property type="entry name" value="lambda repressor-like DNA-binding domains"/>
    <property type="match status" value="1"/>
</dbReference>
<dbReference type="InterPro" id="IPR018653">
    <property type="entry name" value="ScfR_C"/>
</dbReference>
<evidence type="ECO:0000256" key="1">
    <source>
        <dbReference type="ARBA" id="ARBA00007227"/>
    </source>
</evidence>
<proteinExistence type="inferred from homology"/>
<dbReference type="InterPro" id="IPR050807">
    <property type="entry name" value="TransReg_Diox_bact_type"/>
</dbReference>
<dbReference type="Proteomes" id="UP000252893">
    <property type="component" value="Unassembled WGS sequence"/>
</dbReference>
<sequence length="475" mass="53388">MAERKIFAGARIRRIRNERALTQVAMAEDLGISPSYLNLIERNQRPLTVQLLLKLASVYKVDLDQLQEETGSVLAGLKEVFSEPLLAGELPGDQELIDICEAAPNAAAGVLKLFRAYREQQKRLTDLSDMMVREGKALTLAPTRLPLDEVREVLARRPNYFERIEAEADSFSRLLKSDDGLAVALKQWLKREQSITVRTLPAATMPNWRRRYDRHSLRLFISERLSAFDQLREIAMEAVSIRMQVVIGAELEDLKLSSAEAKRIARFELLRYAAHALMIPYTPFREAAQRAKYDIDVLRSRFNVSFEQVACRLTTLQKQGASGIPFFLQEIDQAGNRLRHFGAQGFPQARFGGACPKLQIYNAFSQPQHYLAEQVEMPDKLQYLTISRTVEGPMTGFGEQPRRTALMLGCEASFAQETVYAAYLAGMSSGSAVSPVGTACRLCERQACLARAEPPLTRPLALDEMVSGFSAYDFQ</sequence>
<dbReference type="GO" id="GO:0003677">
    <property type="term" value="F:DNA binding"/>
    <property type="evidence" value="ECO:0007669"/>
    <property type="project" value="UniProtKB-KW"/>
</dbReference>
<keyword evidence="3" id="KW-0238">DNA-binding</keyword>
<keyword evidence="4" id="KW-0804">Transcription</keyword>
<keyword evidence="2" id="KW-0805">Transcription regulation</keyword>
<dbReference type="Pfam" id="PF09856">
    <property type="entry name" value="ScfRs"/>
    <property type="match status" value="1"/>
</dbReference>
<dbReference type="AlphaFoldDB" id="A0A366E8U2"/>
<dbReference type="SMART" id="SM00530">
    <property type="entry name" value="HTH_XRE"/>
    <property type="match status" value="1"/>
</dbReference>
<comment type="similarity">
    <text evidence="1">Belongs to the short-chain fatty acyl-CoA assimilation regulator (ScfR) family.</text>
</comment>
<keyword evidence="7" id="KW-1185">Reference proteome</keyword>
<dbReference type="Pfam" id="PF06114">
    <property type="entry name" value="Peptidase_M78"/>
    <property type="match status" value="1"/>
</dbReference>
<dbReference type="OrthoDB" id="1123084at2"/>
<dbReference type="GO" id="GO:0003700">
    <property type="term" value="F:DNA-binding transcription factor activity"/>
    <property type="evidence" value="ECO:0007669"/>
    <property type="project" value="TreeGrafter"/>
</dbReference>
<gene>
    <name evidence="6" type="ORF">DFR47_101101</name>
</gene>
<evidence type="ECO:0000256" key="2">
    <source>
        <dbReference type="ARBA" id="ARBA00023015"/>
    </source>
</evidence>
<protein>
    <submittedName>
        <fullName evidence="6">MerR family transcriptional regulator</fullName>
    </submittedName>
</protein>
<dbReference type="RefSeq" id="WP_113942475.1">
    <property type="nucleotide sequence ID" value="NZ_JBHEEG010000003.1"/>
</dbReference>
<dbReference type="PANTHER" id="PTHR46797:SF23">
    <property type="entry name" value="HTH-TYPE TRANSCRIPTIONAL REGULATOR SUTR"/>
    <property type="match status" value="1"/>
</dbReference>
<reference evidence="6 7" key="1">
    <citation type="submission" date="2018-06" db="EMBL/GenBank/DDBJ databases">
        <title>Genomic Encyclopedia of Type Strains, Phase IV (KMG-IV): sequencing the most valuable type-strain genomes for metagenomic binning, comparative biology and taxonomic classification.</title>
        <authorList>
            <person name="Goeker M."/>
        </authorList>
    </citation>
    <scope>NUCLEOTIDE SEQUENCE [LARGE SCALE GENOMIC DNA]</scope>
    <source>
        <strain evidence="6 7">DSM 25619</strain>
    </source>
</reference>
<dbReference type="Gene3D" id="1.10.260.40">
    <property type="entry name" value="lambda repressor-like DNA-binding domains"/>
    <property type="match status" value="1"/>
</dbReference>
<evidence type="ECO:0000259" key="5">
    <source>
        <dbReference type="PROSITE" id="PS50943"/>
    </source>
</evidence>
<name>A0A366E8U2_9HYPH</name>
<dbReference type="InterPro" id="IPR026281">
    <property type="entry name" value="HTH_RamB"/>
</dbReference>